<dbReference type="InterPro" id="IPR019194">
    <property type="entry name" value="Tscrpt_elong_fac_Eaf_N"/>
</dbReference>
<dbReference type="InterPro" id="IPR027093">
    <property type="entry name" value="EAF_fam"/>
</dbReference>
<dbReference type="EMBL" id="HBIB01026777">
    <property type="protein sequence ID" value="CAE0255091.1"/>
    <property type="molecule type" value="Transcribed_RNA"/>
</dbReference>
<comment type="subcellular location">
    <subcellularLocation>
        <location evidence="1">Nucleus</location>
    </subcellularLocation>
</comment>
<keyword evidence="7" id="KW-0539">Nucleus</keyword>
<reference evidence="10" key="1">
    <citation type="submission" date="2021-01" db="EMBL/GenBank/DDBJ databases">
        <authorList>
            <person name="Corre E."/>
            <person name="Pelletier E."/>
            <person name="Niang G."/>
            <person name="Scheremetjew M."/>
            <person name="Finn R."/>
            <person name="Kale V."/>
            <person name="Holt S."/>
            <person name="Cochrane G."/>
            <person name="Meng A."/>
            <person name="Brown T."/>
            <person name="Cohen L."/>
        </authorList>
    </citation>
    <scope>NUCLEOTIDE SEQUENCE</scope>
    <source>
        <strain evidence="10">NIES-2562</strain>
    </source>
</reference>
<evidence type="ECO:0000313" key="10">
    <source>
        <dbReference type="EMBL" id="CAE0255089.1"/>
    </source>
</evidence>
<sequence>MKSSGGSSVESGKKYDIVLGTSFFPEEEQRDSKYFRLRYGFRPDQGQCFGEGAVISYEKNGVNIFMQRNTGETTTVDAYDGEVASAKDRECILIFEGDHFRLERVTADIKASKIDMDASKACD</sequence>
<comment type="similarity">
    <text evidence="2">Belongs to the EAF family.</text>
</comment>
<gene>
    <name evidence="9" type="ORF">PBIL07802_LOCUS17339</name>
    <name evidence="10" type="ORF">PBIL07802_LOCUS17341</name>
    <name evidence="11" type="ORF">PBIL07802_LOCUS17343</name>
</gene>
<protein>
    <recommendedName>
        <fullName evidence="8">Transcription elongation factor Eaf N-terminal domain-containing protein</fullName>
    </recommendedName>
</protein>
<proteinExistence type="inferred from homology"/>
<dbReference type="EMBL" id="HBIB01026775">
    <property type="protein sequence ID" value="CAE0255089.1"/>
    <property type="molecule type" value="Transcribed_RNA"/>
</dbReference>
<evidence type="ECO:0000256" key="7">
    <source>
        <dbReference type="ARBA" id="ARBA00023242"/>
    </source>
</evidence>
<keyword evidence="6" id="KW-0804">Transcription</keyword>
<keyword evidence="4" id="KW-0805">Transcription regulation</keyword>
<evidence type="ECO:0000313" key="11">
    <source>
        <dbReference type="EMBL" id="CAE0255091.1"/>
    </source>
</evidence>
<evidence type="ECO:0000313" key="9">
    <source>
        <dbReference type="EMBL" id="CAE0255087.1"/>
    </source>
</evidence>
<name>A0A7S3DG56_9EUKA</name>
<evidence type="ECO:0000256" key="5">
    <source>
        <dbReference type="ARBA" id="ARBA00023159"/>
    </source>
</evidence>
<accession>A0A7S3DG56</accession>
<dbReference type="PANTHER" id="PTHR15970">
    <property type="entry name" value="ELL-ASSOCIATED FACTOR EAF"/>
    <property type="match status" value="1"/>
</dbReference>
<keyword evidence="5" id="KW-0010">Activator</keyword>
<dbReference type="AlphaFoldDB" id="A0A7S3DG56"/>
<evidence type="ECO:0000256" key="3">
    <source>
        <dbReference type="ARBA" id="ARBA00022553"/>
    </source>
</evidence>
<dbReference type="EMBL" id="HBIB01026773">
    <property type="protein sequence ID" value="CAE0255087.1"/>
    <property type="molecule type" value="Transcribed_RNA"/>
</dbReference>
<evidence type="ECO:0000256" key="2">
    <source>
        <dbReference type="ARBA" id="ARBA00007798"/>
    </source>
</evidence>
<dbReference type="PANTHER" id="PTHR15970:SF2">
    <property type="entry name" value="ELL-ASSOCIATED FACTOR EAF"/>
    <property type="match status" value="1"/>
</dbReference>
<evidence type="ECO:0000259" key="8">
    <source>
        <dbReference type="Pfam" id="PF09816"/>
    </source>
</evidence>
<dbReference type="GO" id="GO:0032783">
    <property type="term" value="C:super elongation complex"/>
    <property type="evidence" value="ECO:0007669"/>
    <property type="project" value="InterPro"/>
</dbReference>
<evidence type="ECO:0000256" key="1">
    <source>
        <dbReference type="ARBA" id="ARBA00004123"/>
    </source>
</evidence>
<keyword evidence="3" id="KW-0597">Phosphoprotein</keyword>
<feature type="domain" description="Transcription elongation factor Eaf N-terminal" evidence="8">
    <location>
        <begin position="15"/>
        <end position="110"/>
    </location>
</feature>
<dbReference type="Pfam" id="PF09816">
    <property type="entry name" value="EAF"/>
    <property type="match status" value="1"/>
</dbReference>
<dbReference type="GO" id="GO:0003711">
    <property type="term" value="F:transcription elongation factor activity"/>
    <property type="evidence" value="ECO:0007669"/>
    <property type="project" value="TreeGrafter"/>
</dbReference>
<dbReference type="GO" id="GO:0006368">
    <property type="term" value="P:transcription elongation by RNA polymerase II"/>
    <property type="evidence" value="ECO:0007669"/>
    <property type="project" value="InterPro"/>
</dbReference>
<organism evidence="10">
    <name type="scientific">Palpitomonas bilix</name>
    <dbReference type="NCBI Taxonomy" id="652834"/>
    <lineage>
        <taxon>Eukaryota</taxon>
        <taxon>Eukaryota incertae sedis</taxon>
    </lineage>
</organism>
<evidence type="ECO:0000256" key="6">
    <source>
        <dbReference type="ARBA" id="ARBA00023163"/>
    </source>
</evidence>
<evidence type="ECO:0000256" key="4">
    <source>
        <dbReference type="ARBA" id="ARBA00023015"/>
    </source>
</evidence>